<dbReference type="SUPFAM" id="SSF52540">
    <property type="entry name" value="P-loop containing nucleoside triphosphate hydrolases"/>
    <property type="match status" value="1"/>
</dbReference>
<feature type="domain" description="AAA+ ATPase" evidence="2">
    <location>
        <begin position="965"/>
        <end position="1129"/>
    </location>
</feature>
<dbReference type="Proteomes" id="UP001216390">
    <property type="component" value="Chromosome"/>
</dbReference>
<dbReference type="PANTHER" id="PTHR37291">
    <property type="entry name" value="5-METHYLCYTOSINE-SPECIFIC RESTRICTION ENZYME B"/>
    <property type="match status" value="1"/>
</dbReference>
<dbReference type="KEGG" id="ima:PO878_09390"/>
<dbReference type="InterPro" id="IPR052934">
    <property type="entry name" value="Methyl-DNA_Rec/Restrict_Enz"/>
</dbReference>
<evidence type="ECO:0000313" key="4">
    <source>
        <dbReference type="Proteomes" id="UP001216390"/>
    </source>
</evidence>
<feature type="region of interest" description="Disordered" evidence="1">
    <location>
        <begin position="1226"/>
        <end position="1248"/>
    </location>
</feature>
<dbReference type="EMBL" id="CP116942">
    <property type="protein sequence ID" value="WCO68936.1"/>
    <property type="molecule type" value="Genomic_DNA"/>
</dbReference>
<protein>
    <submittedName>
        <fullName evidence="3">AAA family ATPase</fullName>
    </submittedName>
</protein>
<dbReference type="InterPro" id="IPR011704">
    <property type="entry name" value="ATPase_dyneun-rel_AAA"/>
</dbReference>
<evidence type="ECO:0000313" key="3">
    <source>
        <dbReference type="EMBL" id="WCO68936.1"/>
    </source>
</evidence>
<dbReference type="AlphaFoldDB" id="A0AAE9YJ04"/>
<feature type="compositionally biased region" description="Pro residues" evidence="1">
    <location>
        <begin position="496"/>
        <end position="506"/>
    </location>
</feature>
<dbReference type="PANTHER" id="PTHR37291:SF1">
    <property type="entry name" value="TYPE IV METHYL-DIRECTED RESTRICTION ENZYME ECOKMCRB SUBUNIT"/>
    <property type="match status" value="1"/>
</dbReference>
<dbReference type="Pfam" id="PF07728">
    <property type="entry name" value="AAA_5"/>
    <property type="match status" value="1"/>
</dbReference>
<accession>A0AAE9YJ04</accession>
<dbReference type="GO" id="GO:0005524">
    <property type="term" value="F:ATP binding"/>
    <property type="evidence" value="ECO:0007669"/>
    <property type="project" value="InterPro"/>
</dbReference>
<dbReference type="InterPro" id="IPR003593">
    <property type="entry name" value="AAA+_ATPase"/>
</dbReference>
<name>A0AAE9YJ04_9ACTN</name>
<reference evidence="3" key="1">
    <citation type="submission" date="2023-01" db="EMBL/GenBank/DDBJ databases">
        <title>The diversity of Class Acidimicrobiia in South China Sea sediment environments and the proposal of Iamia marina sp. nov., a novel species of the genus Iamia.</title>
        <authorList>
            <person name="He Y."/>
            <person name="Tian X."/>
        </authorList>
    </citation>
    <scope>NUCLEOTIDE SEQUENCE</scope>
    <source>
        <strain evidence="3">DSM 19957</strain>
    </source>
</reference>
<proteinExistence type="predicted"/>
<feature type="compositionally biased region" description="Acidic residues" evidence="1">
    <location>
        <begin position="486"/>
        <end position="495"/>
    </location>
</feature>
<dbReference type="CDD" id="cd00009">
    <property type="entry name" value="AAA"/>
    <property type="match status" value="1"/>
</dbReference>
<evidence type="ECO:0000256" key="1">
    <source>
        <dbReference type="SAM" id="MobiDB-lite"/>
    </source>
</evidence>
<gene>
    <name evidence="3" type="ORF">PO878_09390</name>
</gene>
<dbReference type="RefSeq" id="WP_272738450.1">
    <property type="nucleotide sequence ID" value="NZ_CP116942.1"/>
</dbReference>
<dbReference type="SMART" id="SM00382">
    <property type="entry name" value="AAA"/>
    <property type="match status" value="1"/>
</dbReference>
<dbReference type="InterPro" id="IPR027417">
    <property type="entry name" value="P-loop_NTPase"/>
</dbReference>
<keyword evidence="4" id="KW-1185">Reference proteome</keyword>
<dbReference type="Gene3D" id="3.40.50.300">
    <property type="entry name" value="P-loop containing nucleotide triphosphate hydrolases"/>
    <property type="match status" value="1"/>
</dbReference>
<sequence>MAIATEPGTDAIYSLAHRWIAETMETQASLVSDEHVWTPGNLDALYRHFIEQPDLTKNKPYMEKLRGQLEGAPPEVVQLMAEVHVVHFLIIWPGAMSGAKKVADVETILSWMPVPPALPADVREAMGSGLVNPGQWVLTRRDLHIAWLIRFSQHWLSLPPTDRQEAIRDPWVLRAMASEVPSESDSAASHALLHLVHPDTFERVTSDNHRAKILARFGDPDSDDDLDRQLLAARSALVATWGEDFEWYDPGLRPLWDKDLRKWSKFLRWAERLHALPTFDEDERDYKLAVAADVQRARSAFDARGDDWFALLTSALSSSNLLLWRSRSEFLTWGEGDREGLIQALTAIWGGESDPADRLATFVDALPDDVLTTPGEQLNIGSVLLMADGAEQNPPAKVSAFRQAWALSGWSGPGRQDGSESETVYAAALTFCDELVRSSADWPYPLRDRLDAQSVVWYLVKVSKRPEGWSEEDWASFEKFVSGVASEDEEGDEPPVDPVGPGPHLPPVSFTPETDRRRQRYAPIQAAWAADDAAQRVHGEEAALSDEVRPMVADLLEGLAEDPDVQRLITAMGQGPFPRFMRRGSHRTFLAHARNRAGESGAQLSAVVREAYTAPTDLKDARRRIALIHGEVHSIDGVGASQRGMVPLAVSAYWALQDPSKWPALWASTEQPLHRVGWLEQQDDPADRYEAYYRLLTSLDDDLRALVPCISWWGDGGVVGVDPLAAERCQQNVALARQFYDNDRQYPDQSAQTTATTNARALVGDFALVARSLAEVVADGIGRKVADAPPRPRYGSDRPFRHDGFAAWRLVEEETQPSVRLWAVGDRTVVGLHPGYGDGDWMAESASRIRGRLPEGFGFFDIVTGRGRYDLVPRNGPDPHGEYLVGREVPPDEVIGSAVADTMRTATEALAPLVDLLKPPSETQDREDVEHQDTDIDHIEAAATELLIDREDLDKIVDLMADESGLRQVVFYGPPGTGKTFVAQRLARALAGENADRWGVVQFHPATSYEDFIEGLRPKVVEGQVTYELVAGPLVRMAERAAEDPAHDHVLVIDEINRANLPKVLGEMLFLLEYRSTPVQPLYRGGEVFTLPPNLKIIGTMNTADRSIALIDAAMRRRFHFVGFFPHQEPTRSLLRRWLEANGRPVEVADFVEAVNEELAPLLGEHLLLGPSFFMKEDLSEGGLRRIWDHNVFPFLEDQLWGREAELAEWRWEAVRSRVRATIGAEGAAADLDGAPDGAATEAAGQKP</sequence>
<feature type="compositionally biased region" description="Low complexity" evidence="1">
    <location>
        <begin position="1226"/>
        <end position="1240"/>
    </location>
</feature>
<organism evidence="3 4">
    <name type="scientific">Iamia majanohamensis</name>
    <dbReference type="NCBI Taxonomy" id="467976"/>
    <lineage>
        <taxon>Bacteria</taxon>
        <taxon>Bacillati</taxon>
        <taxon>Actinomycetota</taxon>
        <taxon>Acidimicrobiia</taxon>
        <taxon>Acidimicrobiales</taxon>
        <taxon>Iamiaceae</taxon>
        <taxon>Iamia</taxon>
    </lineage>
</organism>
<dbReference type="GO" id="GO:0016887">
    <property type="term" value="F:ATP hydrolysis activity"/>
    <property type="evidence" value="ECO:0007669"/>
    <property type="project" value="InterPro"/>
</dbReference>
<evidence type="ECO:0000259" key="2">
    <source>
        <dbReference type="SMART" id="SM00382"/>
    </source>
</evidence>
<feature type="region of interest" description="Disordered" evidence="1">
    <location>
        <begin position="484"/>
        <end position="516"/>
    </location>
</feature>